<sequence length="103" mass="11326">MNVELIAINMKILKFTDSTNSMTGTGYAEPYDANNNVLLNTPINLEEDPLTENTRAVNEQGTSHQTSHHSGRSCTQNDDGDDLGIVRVAKTDLAKIFVMLESQ</sequence>
<protein>
    <submittedName>
        <fullName evidence="2">Uncharacterized protein</fullName>
    </submittedName>
</protein>
<feature type="region of interest" description="Disordered" evidence="1">
    <location>
        <begin position="53"/>
        <end position="81"/>
    </location>
</feature>
<feature type="compositionally biased region" description="Polar residues" evidence="1">
    <location>
        <begin position="53"/>
        <end position="65"/>
    </location>
</feature>
<dbReference type="Proteomes" id="UP000823775">
    <property type="component" value="Unassembled WGS sequence"/>
</dbReference>
<accession>A0ABS8SKC1</accession>
<evidence type="ECO:0000313" key="2">
    <source>
        <dbReference type="EMBL" id="MCD7459291.1"/>
    </source>
</evidence>
<gene>
    <name evidence="2" type="ORF">HAX54_040550</name>
</gene>
<comment type="caution">
    <text evidence="2">The sequence shown here is derived from an EMBL/GenBank/DDBJ whole genome shotgun (WGS) entry which is preliminary data.</text>
</comment>
<name>A0ABS8SKC1_DATST</name>
<proteinExistence type="predicted"/>
<dbReference type="EMBL" id="JACEIK010000574">
    <property type="protein sequence ID" value="MCD7459291.1"/>
    <property type="molecule type" value="Genomic_DNA"/>
</dbReference>
<evidence type="ECO:0000313" key="3">
    <source>
        <dbReference type="Proteomes" id="UP000823775"/>
    </source>
</evidence>
<keyword evidence="3" id="KW-1185">Reference proteome</keyword>
<evidence type="ECO:0000256" key="1">
    <source>
        <dbReference type="SAM" id="MobiDB-lite"/>
    </source>
</evidence>
<reference evidence="2 3" key="1">
    <citation type="journal article" date="2021" name="BMC Genomics">
        <title>Datura genome reveals duplications of psychoactive alkaloid biosynthetic genes and high mutation rate following tissue culture.</title>
        <authorList>
            <person name="Rajewski A."/>
            <person name="Carter-House D."/>
            <person name="Stajich J."/>
            <person name="Litt A."/>
        </authorList>
    </citation>
    <scope>NUCLEOTIDE SEQUENCE [LARGE SCALE GENOMIC DNA]</scope>
    <source>
        <strain evidence="2">AR-01</strain>
    </source>
</reference>
<organism evidence="2 3">
    <name type="scientific">Datura stramonium</name>
    <name type="common">Jimsonweed</name>
    <name type="synonym">Common thornapple</name>
    <dbReference type="NCBI Taxonomy" id="4076"/>
    <lineage>
        <taxon>Eukaryota</taxon>
        <taxon>Viridiplantae</taxon>
        <taxon>Streptophyta</taxon>
        <taxon>Embryophyta</taxon>
        <taxon>Tracheophyta</taxon>
        <taxon>Spermatophyta</taxon>
        <taxon>Magnoliopsida</taxon>
        <taxon>eudicotyledons</taxon>
        <taxon>Gunneridae</taxon>
        <taxon>Pentapetalae</taxon>
        <taxon>asterids</taxon>
        <taxon>lamiids</taxon>
        <taxon>Solanales</taxon>
        <taxon>Solanaceae</taxon>
        <taxon>Solanoideae</taxon>
        <taxon>Datureae</taxon>
        <taxon>Datura</taxon>
    </lineage>
</organism>